<dbReference type="EMBL" id="FUXM01000005">
    <property type="protein sequence ID" value="SJZ69128.1"/>
    <property type="molecule type" value="Genomic_DNA"/>
</dbReference>
<reference evidence="4" key="1">
    <citation type="submission" date="2017-02" db="EMBL/GenBank/DDBJ databases">
        <authorList>
            <person name="Varghese N."/>
            <person name="Submissions S."/>
        </authorList>
    </citation>
    <scope>NUCLEOTIDE SEQUENCE [LARGE SCALE GENOMIC DNA]</scope>
    <source>
        <strain evidence="4">DSM 16521</strain>
    </source>
</reference>
<evidence type="ECO:0000313" key="3">
    <source>
        <dbReference type="EMBL" id="SJZ69128.1"/>
    </source>
</evidence>
<sequence length="179" mass="19117">MVVITALQELSRWLVPFFLVLVILVAAGKRIKAYEIFIEGAEKGFTTAIKVIPYLVAMLVAINVFRASGALDFIGRALAPVLSLFDIPPDLLALAILRPLSGSGALVLSGDIMKTYGPDSLIGRIAAVMQGSTETTFYILSLYFGSVGVKKFRHAPWAGLVADAVAFLAAIVICKQAFA</sequence>
<feature type="transmembrane region" description="Helical" evidence="1">
    <location>
        <begin position="13"/>
        <end position="31"/>
    </location>
</feature>
<dbReference type="RefSeq" id="WP_078664772.1">
    <property type="nucleotide sequence ID" value="NZ_FUXM01000005.1"/>
</dbReference>
<dbReference type="InterPro" id="IPR011642">
    <property type="entry name" value="Gate_dom"/>
</dbReference>
<keyword evidence="1" id="KW-0812">Transmembrane</keyword>
<dbReference type="Pfam" id="PF07670">
    <property type="entry name" value="Gate"/>
    <property type="match status" value="1"/>
</dbReference>
<dbReference type="InterPro" id="IPR052549">
    <property type="entry name" value="SpmB"/>
</dbReference>
<keyword evidence="1" id="KW-0472">Membrane</keyword>
<accession>A0A1T4MQY0</accession>
<gene>
    <name evidence="3" type="ORF">SAMN02745885_00661</name>
</gene>
<feature type="transmembrane region" description="Helical" evidence="1">
    <location>
        <begin position="51"/>
        <end position="71"/>
    </location>
</feature>
<keyword evidence="1" id="KW-1133">Transmembrane helix</keyword>
<name>A0A1T4MQY0_9FIRM</name>
<evidence type="ECO:0000256" key="1">
    <source>
        <dbReference type="SAM" id="Phobius"/>
    </source>
</evidence>
<evidence type="ECO:0000259" key="2">
    <source>
        <dbReference type="Pfam" id="PF07670"/>
    </source>
</evidence>
<feature type="domain" description="Nucleoside transporter/FeoB GTPase Gate" evidence="2">
    <location>
        <begin position="48"/>
        <end position="149"/>
    </location>
</feature>
<feature type="transmembrane region" description="Helical" evidence="1">
    <location>
        <begin position="156"/>
        <end position="174"/>
    </location>
</feature>
<keyword evidence="4" id="KW-1185">Reference proteome</keyword>
<organism evidence="3 4">
    <name type="scientific">Carboxydocella sporoproducens DSM 16521</name>
    <dbReference type="NCBI Taxonomy" id="1121270"/>
    <lineage>
        <taxon>Bacteria</taxon>
        <taxon>Bacillati</taxon>
        <taxon>Bacillota</taxon>
        <taxon>Clostridia</taxon>
        <taxon>Eubacteriales</taxon>
        <taxon>Clostridiales Family XVI. Incertae Sedis</taxon>
        <taxon>Carboxydocella</taxon>
    </lineage>
</organism>
<dbReference type="PANTHER" id="PTHR35793:SF2">
    <property type="entry name" value="INNER MEMBRANE PROTEIN YJIG"/>
    <property type="match status" value="1"/>
</dbReference>
<evidence type="ECO:0000313" key="4">
    <source>
        <dbReference type="Proteomes" id="UP000189933"/>
    </source>
</evidence>
<dbReference type="AlphaFoldDB" id="A0A1T4MQY0"/>
<dbReference type="GO" id="GO:0005886">
    <property type="term" value="C:plasma membrane"/>
    <property type="evidence" value="ECO:0007669"/>
    <property type="project" value="TreeGrafter"/>
</dbReference>
<dbReference type="PANTHER" id="PTHR35793">
    <property type="entry name" value="INNER MEMBRANE PROTEIN YJIG"/>
    <property type="match status" value="1"/>
</dbReference>
<proteinExistence type="predicted"/>
<dbReference type="Proteomes" id="UP000189933">
    <property type="component" value="Unassembled WGS sequence"/>
</dbReference>
<protein>
    <submittedName>
        <fullName evidence="3">Spore maturation protein B</fullName>
    </submittedName>
</protein>